<dbReference type="AlphaFoldDB" id="A0A2S7XN88"/>
<keyword evidence="1" id="KW-1133">Transmembrane helix</keyword>
<organism evidence="2 3">
    <name type="scientific">Chromatium okenii</name>
    <dbReference type="NCBI Taxonomy" id="61644"/>
    <lineage>
        <taxon>Bacteria</taxon>
        <taxon>Pseudomonadati</taxon>
        <taxon>Pseudomonadota</taxon>
        <taxon>Gammaproteobacteria</taxon>
        <taxon>Chromatiales</taxon>
        <taxon>Chromatiaceae</taxon>
        <taxon>Chromatium</taxon>
    </lineage>
</organism>
<accession>A0A2S7XN88</accession>
<dbReference type="OrthoDB" id="6717649at2"/>
<keyword evidence="1" id="KW-0812">Transmembrane</keyword>
<reference evidence="2 3" key="1">
    <citation type="submission" date="2018-01" db="EMBL/GenBank/DDBJ databases">
        <title>The complete genome sequence of Chromatium okenii LaCa, a purple sulfur bacterium with a turbulent life.</title>
        <authorList>
            <person name="Luedin S.M."/>
            <person name="Liechti N."/>
            <person name="Storelli N."/>
            <person name="Danza F."/>
            <person name="Wittwer M."/>
            <person name="Pothier J.F."/>
            <person name="Tonolla M.A."/>
        </authorList>
    </citation>
    <scope>NUCLEOTIDE SEQUENCE [LARGE SCALE GENOMIC DNA]</scope>
    <source>
        <strain evidence="2 3">LaCa</strain>
    </source>
</reference>
<evidence type="ECO:0000313" key="2">
    <source>
        <dbReference type="EMBL" id="PQJ95194.1"/>
    </source>
</evidence>
<keyword evidence="1" id="KW-0472">Membrane</keyword>
<feature type="transmembrane region" description="Helical" evidence="1">
    <location>
        <begin position="25"/>
        <end position="51"/>
    </location>
</feature>
<feature type="transmembrane region" description="Helical" evidence="1">
    <location>
        <begin position="87"/>
        <end position="105"/>
    </location>
</feature>
<sequence>MQLLIRFFIELCALRRAPQDLPASLFLLGITAAADWLVGMLVGITAGAAWWMSLLQGGIEIAATLLALYVALALFKRSARFQQSATALFGSSALLGLAALLPLSFSVGQGTFTDLALIGALLLLGLVIWGIVVTGHILRHTFDISLGQGILIGIALEVVSVIVVTGIFG</sequence>
<comment type="caution">
    <text evidence="2">The sequence shown here is derived from an EMBL/GenBank/DDBJ whole genome shotgun (WGS) entry which is preliminary data.</text>
</comment>
<dbReference type="Proteomes" id="UP000239936">
    <property type="component" value="Unassembled WGS sequence"/>
</dbReference>
<name>A0A2S7XN88_9GAMM</name>
<feature type="transmembrane region" description="Helical" evidence="1">
    <location>
        <begin position="117"/>
        <end position="138"/>
    </location>
</feature>
<feature type="transmembrane region" description="Helical" evidence="1">
    <location>
        <begin position="57"/>
        <end position="75"/>
    </location>
</feature>
<dbReference type="RefSeq" id="WP_105074246.1">
    <property type="nucleotide sequence ID" value="NZ_PPGH01000037.1"/>
</dbReference>
<gene>
    <name evidence="2" type="ORF">CXB77_13010</name>
</gene>
<evidence type="ECO:0000256" key="1">
    <source>
        <dbReference type="SAM" id="Phobius"/>
    </source>
</evidence>
<feature type="transmembrane region" description="Helical" evidence="1">
    <location>
        <begin position="150"/>
        <end position="168"/>
    </location>
</feature>
<dbReference type="EMBL" id="PPGH01000037">
    <property type="protein sequence ID" value="PQJ95194.1"/>
    <property type="molecule type" value="Genomic_DNA"/>
</dbReference>
<keyword evidence="3" id="KW-1185">Reference proteome</keyword>
<proteinExistence type="predicted"/>
<protein>
    <submittedName>
        <fullName evidence="2">Uncharacterized protein</fullName>
    </submittedName>
</protein>
<evidence type="ECO:0000313" key="3">
    <source>
        <dbReference type="Proteomes" id="UP000239936"/>
    </source>
</evidence>